<accession>A0AB39USG3</accession>
<dbReference type="EC" id="4.98.1.1" evidence="9 10"/>
<dbReference type="Pfam" id="PF00762">
    <property type="entry name" value="Ferrochelatase"/>
    <property type="match status" value="1"/>
</dbReference>
<dbReference type="Gene3D" id="3.40.50.1400">
    <property type="match status" value="2"/>
</dbReference>
<dbReference type="InterPro" id="IPR019772">
    <property type="entry name" value="Ferrochelatase_AS"/>
</dbReference>
<keyword evidence="3 9" id="KW-0479">Metal-binding</keyword>
<evidence type="ECO:0000256" key="10">
    <source>
        <dbReference type="RuleBase" id="RU000607"/>
    </source>
</evidence>
<keyword evidence="4 9" id="KW-0408">Iron</keyword>
<evidence type="ECO:0000256" key="3">
    <source>
        <dbReference type="ARBA" id="ARBA00022723"/>
    </source>
</evidence>
<protein>
    <recommendedName>
        <fullName evidence="9 10">Ferrochelatase</fullName>
        <ecNumber evidence="9 10">4.98.1.1</ecNumber>
    </recommendedName>
    <alternativeName>
        <fullName evidence="9">Heme synthase</fullName>
    </alternativeName>
    <alternativeName>
        <fullName evidence="9">Protoheme ferro-lyase</fullName>
    </alternativeName>
</protein>
<comment type="subcellular location">
    <subcellularLocation>
        <location evidence="9 10">Cytoplasm</location>
    </subcellularLocation>
</comment>
<sequence>MTDRSNQDIGILLVNLGTPDAPTPRAIRRYLREFLGDPRVVEIPRPVWWLILNLFVLPFRPKRLVEPYESIWTERGAPIRYITENQARALETLLNSSASEGARFRVLPAMTYGEPALTRQLEALHREGIRRILCLPLYPQYSCSTTAATLDVLYRALMRYRDMPEVRTVRSYADFEPWVEALASHIRRHWEASGRQGHLLFSFHGIPQSYADQGDPYPLHCEQTAHAVAGRLGLRDSDWTLSYQSRFGKAQWLTPYTDETVRRLGAEGCKALDVVCPGFAADCLETLEEIDVENRRYYEEAGGKDFRYIPALNDSPGHVAALAELIRRHCSGWPAQP</sequence>
<dbReference type="GO" id="GO:0046872">
    <property type="term" value="F:metal ion binding"/>
    <property type="evidence" value="ECO:0007669"/>
    <property type="project" value="UniProtKB-KW"/>
</dbReference>
<comment type="similarity">
    <text evidence="1 9 10">Belongs to the ferrochelatase family.</text>
</comment>
<keyword evidence="2 9" id="KW-0963">Cytoplasm</keyword>
<organism evidence="11">
    <name type="scientific">Thermohahella caldifontis</name>
    <dbReference type="NCBI Taxonomy" id="3142973"/>
    <lineage>
        <taxon>Bacteria</taxon>
        <taxon>Pseudomonadati</taxon>
        <taxon>Pseudomonadota</taxon>
        <taxon>Gammaproteobacteria</taxon>
        <taxon>Oceanospirillales</taxon>
        <taxon>Hahellaceae</taxon>
        <taxon>Thermohahella</taxon>
    </lineage>
</organism>
<dbReference type="AlphaFoldDB" id="A0AB39USG3"/>
<dbReference type="CDD" id="cd00419">
    <property type="entry name" value="Ferrochelatase_C"/>
    <property type="match status" value="1"/>
</dbReference>
<proteinExistence type="inferred from homology"/>
<evidence type="ECO:0000256" key="1">
    <source>
        <dbReference type="ARBA" id="ARBA00007718"/>
    </source>
</evidence>
<dbReference type="FunFam" id="3.40.50.1400:FF:000002">
    <property type="entry name" value="Ferrochelatase"/>
    <property type="match status" value="1"/>
</dbReference>
<evidence type="ECO:0000313" key="11">
    <source>
        <dbReference type="EMBL" id="XDT70983.1"/>
    </source>
</evidence>
<gene>
    <name evidence="9 11" type="primary">hemH</name>
    <name evidence="11" type="ORF">AAIA72_09175</name>
</gene>
<comment type="function">
    <text evidence="9 10">Catalyzes the ferrous insertion into protoporphyrin IX.</text>
</comment>
<evidence type="ECO:0000256" key="4">
    <source>
        <dbReference type="ARBA" id="ARBA00023004"/>
    </source>
</evidence>
<dbReference type="PANTHER" id="PTHR11108:SF1">
    <property type="entry name" value="FERROCHELATASE, MITOCHONDRIAL"/>
    <property type="match status" value="1"/>
</dbReference>
<feature type="binding site" evidence="9">
    <location>
        <position position="285"/>
    </location>
    <ligand>
        <name>Fe(2+)</name>
        <dbReference type="ChEBI" id="CHEBI:29033"/>
    </ligand>
</feature>
<evidence type="ECO:0000256" key="7">
    <source>
        <dbReference type="ARBA" id="ARBA00023244"/>
    </source>
</evidence>
<dbReference type="InterPro" id="IPR001015">
    <property type="entry name" value="Ferrochelatase"/>
</dbReference>
<dbReference type="InterPro" id="IPR033659">
    <property type="entry name" value="Ferrochelatase_N"/>
</dbReference>
<dbReference type="KEGG" id="tcd:AAIA72_09175"/>
<evidence type="ECO:0000256" key="9">
    <source>
        <dbReference type="HAMAP-Rule" id="MF_00323"/>
    </source>
</evidence>
<dbReference type="PANTHER" id="PTHR11108">
    <property type="entry name" value="FERROCHELATASE"/>
    <property type="match status" value="1"/>
</dbReference>
<keyword evidence="7 9" id="KW-0627">Porphyrin biosynthesis</keyword>
<dbReference type="GO" id="GO:0006783">
    <property type="term" value="P:heme biosynthetic process"/>
    <property type="evidence" value="ECO:0007669"/>
    <property type="project" value="UniProtKB-UniRule"/>
</dbReference>
<comment type="catalytic activity">
    <reaction evidence="8">
        <text>Fe-coproporphyrin III + 2 H(+) = coproporphyrin III + Fe(2+)</text>
        <dbReference type="Rhea" id="RHEA:49572"/>
        <dbReference type="ChEBI" id="CHEBI:15378"/>
        <dbReference type="ChEBI" id="CHEBI:29033"/>
        <dbReference type="ChEBI" id="CHEBI:68438"/>
        <dbReference type="ChEBI" id="CHEBI:131725"/>
        <dbReference type="EC" id="4.99.1.9"/>
    </reaction>
    <physiologicalReaction direction="right-to-left" evidence="8">
        <dbReference type="Rhea" id="RHEA:49574"/>
    </physiologicalReaction>
</comment>
<comment type="pathway">
    <text evidence="9 10">Porphyrin-containing compound metabolism; protoheme biosynthesis; protoheme from protoporphyrin-IX: step 1/1.</text>
</comment>
<evidence type="ECO:0000256" key="2">
    <source>
        <dbReference type="ARBA" id="ARBA00022490"/>
    </source>
</evidence>
<dbReference type="GO" id="GO:0005737">
    <property type="term" value="C:cytoplasm"/>
    <property type="evidence" value="ECO:0007669"/>
    <property type="project" value="UniProtKB-SubCell"/>
</dbReference>
<evidence type="ECO:0000256" key="8">
    <source>
        <dbReference type="ARBA" id="ARBA00024536"/>
    </source>
</evidence>
<keyword evidence="6 9" id="KW-0456">Lyase</keyword>
<dbReference type="EMBL" id="CP154858">
    <property type="protein sequence ID" value="XDT70983.1"/>
    <property type="molecule type" value="Genomic_DNA"/>
</dbReference>
<keyword evidence="5 9" id="KW-0350">Heme biosynthesis</keyword>
<dbReference type="HAMAP" id="MF_00323">
    <property type="entry name" value="Ferrochelatase"/>
    <property type="match status" value="1"/>
</dbReference>
<dbReference type="GO" id="GO:0004325">
    <property type="term" value="F:ferrochelatase activity"/>
    <property type="evidence" value="ECO:0007669"/>
    <property type="project" value="UniProtKB-UniRule"/>
</dbReference>
<dbReference type="SUPFAM" id="SSF53800">
    <property type="entry name" value="Chelatase"/>
    <property type="match status" value="1"/>
</dbReference>
<dbReference type="CDD" id="cd03411">
    <property type="entry name" value="Ferrochelatase_N"/>
    <property type="match status" value="1"/>
</dbReference>
<dbReference type="RefSeq" id="WP_369600024.1">
    <property type="nucleotide sequence ID" value="NZ_CP154858.1"/>
</dbReference>
<dbReference type="PROSITE" id="PS00534">
    <property type="entry name" value="FERROCHELATASE"/>
    <property type="match status" value="1"/>
</dbReference>
<name>A0AB39USG3_9GAMM</name>
<feature type="binding site" evidence="9">
    <location>
        <position position="204"/>
    </location>
    <ligand>
        <name>Fe(2+)</name>
        <dbReference type="ChEBI" id="CHEBI:29033"/>
    </ligand>
</feature>
<dbReference type="InterPro" id="IPR033644">
    <property type="entry name" value="Ferrochelatase_C"/>
</dbReference>
<evidence type="ECO:0000256" key="5">
    <source>
        <dbReference type="ARBA" id="ARBA00023133"/>
    </source>
</evidence>
<comment type="catalytic activity">
    <reaction evidence="9 10">
        <text>heme b + 2 H(+) = protoporphyrin IX + Fe(2+)</text>
        <dbReference type="Rhea" id="RHEA:22584"/>
        <dbReference type="ChEBI" id="CHEBI:15378"/>
        <dbReference type="ChEBI" id="CHEBI:29033"/>
        <dbReference type="ChEBI" id="CHEBI:57306"/>
        <dbReference type="ChEBI" id="CHEBI:60344"/>
        <dbReference type="EC" id="4.98.1.1"/>
    </reaction>
</comment>
<evidence type="ECO:0000256" key="6">
    <source>
        <dbReference type="ARBA" id="ARBA00023239"/>
    </source>
</evidence>
<reference evidence="11" key="1">
    <citation type="submission" date="2024-05" db="EMBL/GenBank/DDBJ databases">
        <title>Genome sequencing of novel strain.</title>
        <authorList>
            <person name="Ganbat D."/>
            <person name="Ganbat S."/>
            <person name="Lee S.-J."/>
        </authorList>
    </citation>
    <scope>NUCLEOTIDE SEQUENCE</scope>
    <source>
        <strain evidence="11">SMD15-11</strain>
    </source>
</reference>